<dbReference type="PANTHER" id="PTHR45621">
    <property type="entry name" value="OS01G0588500 PROTEIN-RELATED"/>
    <property type="match status" value="1"/>
</dbReference>
<dbReference type="GO" id="GO:0005524">
    <property type="term" value="F:ATP binding"/>
    <property type="evidence" value="ECO:0007669"/>
    <property type="project" value="UniProtKB-UniRule"/>
</dbReference>
<reference evidence="4 5" key="1">
    <citation type="journal article" date="2019" name="Nat. Plants">
        <title>Genome sequencing of Musa balbisiana reveals subgenome evolution and function divergence in polyploid bananas.</title>
        <authorList>
            <person name="Yao X."/>
        </authorList>
    </citation>
    <scope>NUCLEOTIDE SEQUENCE [LARGE SCALE GENOMIC DNA]</scope>
    <source>
        <strain evidence="5">cv. DH-PKW</strain>
        <tissue evidence="4">Leaves</tissue>
    </source>
</reference>
<keyword evidence="1" id="KW-0067">ATP-binding</keyword>
<sequence>MGNCGLRGNLSTNRVSSNAKSDSPEVQSPEEKEEVSNLPSNPEEVEDLRRDSAANPLVAFSFSEIKLITENFRKSYLLGVGGFGSVYRGFITQHPEEGLQPLQVAVKVHDADNGSQGHREWLVLNSIHTSHNDVYSFGVVLLELLTGKRSLDKSRPVKQRALVDWAAPSLADKKKVLHIVDPKLDADCPQSDAQKVARLACHCLDQNPKARPLMRDLVDLLEPLQRAV</sequence>
<protein>
    <recommendedName>
        <fullName evidence="3">Serine-threonine/tyrosine-protein kinase catalytic domain-containing protein</fullName>
    </recommendedName>
</protein>
<feature type="binding site" evidence="1">
    <location>
        <position position="107"/>
    </location>
    <ligand>
        <name>ATP</name>
        <dbReference type="ChEBI" id="CHEBI:30616"/>
    </ligand>
</feature>
<dbReference type="SUPFAM" id="SSF56112">
    <property type="entry name" value="Protein kinase-like (PK-like)"/>
    <property type="match status" value="2"/>
</dbReference>
<dbReference type="PROSITE" id="PS00107">
    <property type="entry name" value="PROTEIN_KINASE_ATP"/>
    <property type="match status" value="1"/>
</dbReference>
<evidence type="ECO:0000256" key="1">
    <source>
        <dbReference type="PROSITE-ProRule" id="PRU10141"/>
    </source>
</evidence>
<feature type="region of interest" description="Disordered" evidence="2">
    <location>
        <begin position="1"/>
        <end position="48"/>
    </location>
</feature>
<evidence type="ECO:0000256" key="2">
    <source>
        <dbReference type="SAM" id="MobiDB-lite"/>
    </source>
</evidence>
<dbReference type="EMBL" id="PYDT01000005">
    <property type="protein sequence ID" value="THU59258.1"/>
    <property type="molecule type" value="Genomic_DNA"/>
</dbReference>
<dbReference type="STRING" id="52838.A0A4S8JBW9"/>
<dbReference type="InterPro" id="IPR017441">
    <property type="entry name" value="Protein_kinase_ATP_BS"/>
</dbReference>
<gene>
    <name evidence="4" type="ORF">C4D60_Mb07t00240</name>
</gene>
<proteinExistence type="predicted"/>
<feature type="domain" description="Serine-threonine/tyrosine-protein kinase catalytic" evidence="3">
    <location>
        <begin position="125"/>
        <end position="220"/>
    </location>
</feature>
<keyword evidence="5" id="KW-1185">Reference proteome</keyword>
<name>A0A4S8JBW9_MUSBA</name>
<feature type="compositionally biased region" description="Polar residues" evidence="2">
    <location>
        <begin position="9"/>
        <end position="26"/>
    </location>
</feature>
<dbReference type="InterPro" id="IPR001245">
    <property type="entry name" value="Ser-Thr/Tyr_kinase_cat_dom"/>
</dbReference>
<dbReference type="InterPro" id="IPR011009">
    <property type="entry name" value="Kinase-like_dom_sf"/>
</dbReference>
<dbReference type="Pfam" id="PF07714">
    <property type="entry name" value="PK_Tyr_Ser-Thr"/>
    <property type="match status" value="1"/>
</dbReference>
<evidence type="ECO:0000313" key="4">
    <source>
        <dbReference type="EMBL" id="THU59258.1"/>
    </source>
</evidence>
<organism evidence="4 5">
    <name type="scientific">Musa balbisiana</name>
    <name type="common">Banana</name>
    <dbReference type="NCBI Taxonomy" id="52838"/>
    <lineage>
        <taxon>Eukaryota</taxon>
        <taxon>Viridiplantae</taxon>
        <taxon>Streptophyta</taxon>
        <taxon>Embryophyta</taxon>
        <taxon>Tracheophyta</taxon>
        <taxon>Spermatophyta</taxon>
        <taxon>Magnoliopsida</taxon>
        <taxon>Liliopsida</taxon>
        <taxon>Zingiberales</taxon>
        <taxon>Musaceae</taxon>
        <taxon>Musa</taxon>
    </lineage>
</organism>
<accession>A0A4S8JBW9</accession>
<dbReference type="GO" id="GO:0004672">
    <property type="term" value="F:protein kinase activity"/>
    <property type="evidence" value="ECO:0007669"/>
    <property type="project" value="InterPro"/>
</dbReference>
<dbReference type="Gene3D" id="1.10.510.10">
    <property type="entry name" value="Transferase(Phosphotransferase) domain 1"/>
    <property type="match status" value="1"/>
</dbReference>
<keyword evidence="1" id="KW-0547">Nucleotide-binding</keyword>
<evidence type="ECO:0000313" key="5">
    <source>
        <dbReference type="Proteomes" id="UP000317650"/>
    </source>
</evidence>
<dbReference type="AlphaFoldDB" id="A0A4S8JBW9"/>
<dbReference type="InterPro" id="IPR050823">
    <property type="entry name" value="Plant_Ser_Thr_Prot_Kinase"/>
</dbReference>
<evidence type="ECO:0000259" key="3">
    <source>
        <dbReference type="Pfam" id="PF07714"/>
    </source>
</evidence>
<dbReference type="Proteomes" id="UP000317650">
    <property type="component" value="Chromosome 7"/>
</dbReference>
<comment type="caution">
    <text evidence="4">The sequence shown here is derived from an EMBL/GenBank/DDBJ whole genome shotgun (WGS) entry which is preliminary data.</text>
</comment>